<gene>
    <name evidence="1" type="ORF">XBO1_2270016</name>
</gene>
<protein>
    <submittedName>
        <fullName evidence="1">Uncharacterized protein</fullName>
    </submittedName>
</protein>
<name>A0A077P5N8_XENBV</name>
<comment type="caution">
    <text evidence="1">The sequence shown here is derived from an EMBL/GenBank/DDBJ whole genome shotgun (WGS) entry which is preliminary data.</text>
</comment>
<dbReference type="Proteomes" id="UP000028483">
    <property type="component" value="Unassembled WGS sequence"/>
</dbReference>
<evidence type="ECO:0000313" key="2">
    <source>
        <dbReference type="Proteomes" id="UP000028483"/>
    </source>
</evidence>
<dbReference type="HOGENOM" id="CLU_3124231_0_0_6"/>
<evidence type="ECO:0000313" key="1">
    <source>
        <dbReference type="EMBL" id="CDH06400.1"/>
    </source>
</evidence>
<reference evidence="1" key="1">
    <citation type="submission" date="2013-07" db="EMBL/GenBank/DDBJ databases">
        <title>Sub-species coevolution in mutualistic symbiosis.</title>
        <authorList>
            <person name="Murfin K."/>
            <person name="Klassen J."/>
            <person name="Lee M."/>
            <person name="Forst S."/>
            <person name="Stock P."/>
            <person name="Goodrich-Blair H."/>
        </authorList>
    </citation>
    <scope>NUCLEOTIDE SEQUENCE [LARGE SCALE GENOMIC DNA]</scope>
    <source>
        <strain evidence="1">Oregonense</strain>
    </source>
</reference>
<sequence length="50" mass="5927">MSYSFLISEWIKKYLYHRSTWAETDFCYLEDLFVSPGVSVFTIGLLKNRA</sequence>
<organism evidence="1 2">
    <name type="scientific">Xenorhabdus bovienii str. oregonense</name>
    <dbReference type="NCBI Taxonomy" id="1398202"/>
    <lineage>
        <taxon>Bacteria</taxon>
        <taxon>Pseudomonadati</taxon>
        <taxon>Pseudomonadota</taxon>
        <taxon>Gammaproteobacteria</taxon>
        <taxon>Enterobacterales</taxon>
        <taxon>Morganellaceae</taxon>
        <taxon>Xenorhabdus</taxon>
    </lineage>
</organism>
<dbReference type="AlphaFoldDB" id="A0A077P5N8"/>
<proteinExistence type="predicted"/>
<dbReference type="EMBL" id="CBSX010000143">
    <property type="protein sequence ID" value="CDH06400.1"/>
    <property type="molecule type" value="Genomic_DNA"/>
</dbReference>
<accession>A0A077P5N8</accession>